<gene>
    <name evidence="1" type="ORF">SAMN05444170_6802</name>
</gene>
<accession>A0A1M7UUM0</accession>
<keyword evidence="2" id="KW-1185">Reference proteome</keyword>
<evidence type="ECO:0000313" key="1">
    <source>
        <dbReference type="EMBL" id="SHN86731.1"/>
    </source>
</evidence>
<dbReference type="AlphaFoldDB" id="A0A1M7UUM0"/>
<dbReference type="RefSeq" id="WP_156898840.1">
    <property type="nucleotide sequence ID" value="NZ_LT670849.1"/>
</dbReference>
<organism evidence="1 2">
    <name type="scientific">Bradyrhizobium erythrophlei</name>
    <dbReference type="NCBI Taxonomy" id="1437360"/>
    <lineage>
        <taxon>Bacteria</taxon>
        <taxon>Pseudomonadati</taxon>
        <taxon>Pseudomonadota</taxon>
        <taxon>Alphaproteobacteria</taxon>
        <taxon>Hyphomicrobiales</taxon>
        <taxon>Nitrobacteraceae</taxon>
        <taxon>Bradyrhizobium</taxon>
    </lineage>
</organism>
<name>A0A1M7UUM0_9BRAD</name>
<protein>
    <submittedName>
        <fullName evidence="1">Uncharacterized protein</fullName>
    </submittedName>
</protein>
<sequence length="66" mass="7197">MSRRRTVITVAGDPRDEGWSCKFEDPISLPNGKVLITLKDAADYIMKLIARIAKGLGVPASKLLEA</sequence>
<reference evidence="2" key="1">
    <citation type="submission" date="2016-11" db="EMBL/GenBank/DDBJ databases">
        <authorList>
            <person name="Varghese N."/>
            <person name="Submissions S."/>
        </authorList>
    </citation>
    <scope>NUCLEOTIDE SEQUENCE [LARGE SCALE GENOMIC DNA]</scope>
    <source>
        <strain evidence="2">GAS401</strain>
    </source>
</reference>
<evidence type="ECO:0000313" key="2">
    <source>
        <dbReference type="Proteomes" id="UP000184096"/>
    </source>
</evidence>
<dbReference type="OrthoDB" id="8451632at2"/>
<dbReference type="EMBL" id="LT670849">
    <property type="protein sequence ID" value="SHN86731.1"/>
    <property type="molecule type" value="Genomic_DNA"/>
</dbReference>
<proteinExistence type="predicted"/>
<dbReference type="Proteomes" id="UP000184096">
    <property type="component" value="Chromosome I"/>
</dbReference>